<dbReference type="InterPro" id="IPR000100">
    <property type="entry name" value="RNase_P"/>
</dbReference>
<dbReference type="Gene3D" id="3.30.230.10">
    <property type="match status" value="1"/>
</dbReference>
<organism evidence="9 10">
    <name type="scientific">Isoptericola luteus</name>
    <dbReference type="NCBI Taxonomy" id="2879484"/>
    <lineage>
        <taxon>Bacteria</taxon>
        <taxon>Bacillati</taxon>
        <taxon>Actinomycetota</taxon>
        <taxon>Actinomycetes</taxon>
        <taxon>Micrococcales</taxon>
        <taxon>Promicromonosporaceae</taxon>
        <taxon>Isoptericola</taxon>
    </lineage>
</organism>
<dbReference type="Pfam" id="PF00825">
    <property type="entry name" value="Ribonuclease_P"/>
    <property type="match status" value="1"/>
</dbReference>
<dbReference type="RefSeq" id="WP_225565899.1">
    <property type="nucleotide sequence ID" value="NZ_JAIXCQ010000008.1"/>
</dbReference>
<reference evidence="9 10" key="1">
    <citation type="submission" date="2021-09" db="EMBL/GenBank/DDBJ databases">
        <title>Isoptericola luteus sp. nov., a novel bacterium isolated from Harbin, the capital city of Heilongjiang province.</title>
        <authorList>
            <person name="Li J."/>
        </authorList>
    </citation>
    <scope>NUCLEOTIDE SEQUENCE [LARGE SCALE GENOMIC DNA]</scope>
    <source>
        <strain evidence="9 10">NEAU-Y5</strain>
    </source>
</reference>
<keyword evidence="5 7" id="KW-0378">Hydrolase</keyword>
<accession>A0ABS7ZGT8</accession>
<dbReference type="InterPro" id="IPR020539">
    <property type="entry name" value="RNase_P_CS"/>
</dbReference>
<gene>
    <name evidence="7 9" type="primary">rnpA</name>
    <name evidence="9" type="ORF">LEP48_12360</name>
</gene>
<comment type="caution">
    <text evidence="9">The sequence shown here is derived from an EMBL/GenBank/DDBJ whole genome shotgun (WGS) entry which is preliminary data.</text>
</comment>
<dbReference type="SUPFAM" id="SSF54211">
    <property type="entry name" value="Ribosomal protein S5 domain 2-like"/>
    <property type="match status" value="1"/>
</dbReference>
<evidence type="ECO:0000256" key="7">
    <source>
        <dbReference type="HAMAP-Rule" id="MF_00227"/>
    </source>
</evidence>
<comment type="similarity">
    <text evidence="7">Belongs to the RnpA family.</text>
</comment>
<keyword evidence="10" id="KW-1185">Reference proteome</keyword>
<dbReference type="EMBL" id="JAIXCQ010000008">
    <property type="protein sequence ID" value="MCA5894133.1"/>
    <property type="molecule type" value="Genomic_DNA"/>
</dbReference>
<protein>
    <recommendedName>
        <fullName evidence="7 8">Ribonuclease P protein component</fullName>
        <shortName evidence="7">RNase P protein</shortName>
        <shortName evidence="7">RNaseP protein</shortName>
        <ecNumber evidence="7 8">3.1.26.5</ecNumber>
    </recommendedName>
    <alternativeName>
        <fullName evidence="7">Protein C5</fullName>
    </alternativeName>
</protein>
<keyword evidence="3 7" id="KW-0540">Nuclease</keyword>
<dbReference type="Proteomes" id="UP001319870">
    <property type="component" value="Unassembled WGS sequence"/>
</dbReference>
<keyword evidence="4 7" id="KW-0255">Endonuclease</keyword>
<dbReference type="NCBIfam" id="TIGR00188">
    <property type="entry name" value="rnpA"/>
    <property type="match status" value="1"/>
</dbReference>
<evidence type="ECO:0000313" key="10">
    <source>
        <dbReference type="Proteomes" id="UP001319870"/>
    </source>
</evidence>
<sequence length="122" mass="13174">MLPAAHRLRRSVDFERAVRRGTRAGRSTVVVHLALDPESERAPQVGLVVSKAVGNAVHRNQVKRRLRHASRAHLDGLPAGALAVVRALPASADASYAELDRDLGRCFDRAVIRASEAAKGAR</sequence>
<comment type="subunit">
    <text evidence="7">Consists of a catalytic RNA component (M1 or rnpB) and a protein subunit.</text>
</comment>
<evidence type="ECO:0000256" key="6">
    <source>
        <dbReference type="ARBA" id="ARBA00022884"/>
    </source>
</evidence>
<dbReference type="GO" id="GO:0004526">
    <property type="term" value="F:ribonuclease P activity"/>
    <property type="evidence" value="ECO:0007669"/>
    <property type="project" value="UniProtKB-EC"/>
</dbReference>
<keyword evidence="2 7" id="KW-0819">tRNA processing</keyword>
<evidence type="ECO:0000256" key="2">
    <source>
        <dbReference type="ARBA" id="ARBA00022694"/>
    </source>
</evidence>
<evidence type="ECO:0000256" key="4">
    <source>
        <dbReference type="ARBA" id="ARBA00022759"/>
    </source>
</evidence>
<evidence type="ECO:0000256" key="5">
    <source>
        <dbReference type="ARBA" id="ARBA00022801"/>
    </source>
</evidence>
<keyword evidence="6 7" id="KW-0694">RNA-binding</keyword>
<dbReference type="PROSITE" id="PS00648">
    <property type="entry name" value="RIBONUCLEASE_P"/>
    <property type="match status" value="1"/>
</dbReference>
<comment type="function">
    <text evidence="1 7">RNaseP catalyzes the removal of the 5'-leader sequence from pre-tRNA to produce the mature 5'-terminus. It can also cleave other RNA substrates such as 4.5S RNA. The protein component plays an auxiliary but essential role in vivo by binding to the 5'-leader sequence and broadening the substrate specificity of the ribozyme.</text>
</comment>
<dbReference type="HAMAP" id="MF_00227">
    <property type="entry name" value="RNase_P"/>
    <property type="match status" value="1"/>
</dbReference>
<evidence type="ECO:0000256" key="8">
    <source>
        <dbReference type="NCBIfam" id="TIGR00188"/>
    </source>
</evidence>
<evidence type="ECO:0000256" key="1">
    <source>
        <dbReference type="ARBA" id="ARBA00002663"/>
    </source>
</evidence>
<proteinExistence type="inferred from homology"/>
<dbReference type="InterPro" id="IPR020568">
    <property type="entry name" value="Ribosomal_Su5_D2-typ_SF"/>
</dbReference>
<evidence type="ECO:0000256" key="3">
    <source>
        <dbReference type="ARBA" id="ARBA00022722"/>
    </source>
</evidence>
<dbReference type="PANTHER" id="PTHR33992:SF1">
    <property type="entry name" value="RIBONUCLEASE P PROTEIN COMPONENT"/>
    <property type="match status" value="1"/>
</dbReference>
<dbReference type="EC" id="3.1.26.5" evidence="7 8"/>
<evidence type="ECO:0000313" key="9">
    <source>
        <dbReference type="EMBL" id="MCA5894133.1"/>
    </source>
</evidence>
<dbReference type="PANTHER" id="PTHR33992">
    <property type="entry name" value="RIBONUCLEASE P PROTEIN COMPONENT"/>
    <property type="match status" value="1"/>
</dbReference>
<name>A0ABS7ZGT8_9MICO</name>
<comment type="catalytic activity">
    <reaction evidence="7">
        <text>Endonucleolytic cleavage of RNA, removing 5'-extranucleotides from tRNA precursor.</text>
        <dbReference type="EC" id="3.1.26.5"/>
    </reaction>
</comment>
<dbReference type="InterPro" id="IPR014721">
    <property type="entry name" value="Ribsml_uS5_D2-typ_fold_subgr"/>
</dbReference>